<keyword evidence="3 10" id="KW-0004">4Fe-4S</keyword>
<comment type="similarity">
    <text evidence="2 10">Belongs to the complex I 75 kDa subunit family.</text>
</comment>
<feature type="domain" description="2Fe-2S ferredoxin-type" evidence="11">
    <location>
        <begin position="1"/>
        <end position="78"/>
    </location>
</feature>
<comment type="caution">
    <text evidence="14">The sequence shown here is derived from an EMBL/GenBank/DDBJ whole genome shotgun (WGS) entry which is preliminary data.</text>
</comment>
<keyword evidence="10" id="KW-0874">Quinone</keyword>
<feature type="domain" description="4Fe-4S Mo/W bis-MGD-type" evidence="12">
    <location>
        <begin position="215"/>
        <end position="271"/>
    </location>
</feature>
<keyword evidence="5 10" id="KW-1278">Translocase</keyword>
<dbReference type="Gene3D" id="3.40.50.740">
    <property type="match status" value="1"/>
</dbReference>
<dbReference type="InterPro" id="IPR006656">
    <property type="entry name" value="Mopterin_OxRdtase"/>
</dbReference>
<dbReference type="EMBL" id="JAPIUZ010000001">
    <property type="protein sequence ID" value="MCX2562385.1"/>
    <property type="molecule type" value="Genomic_DNA"/>
</dbReference>
<dbReference type="InterPro" id="IPR019574">
    <property type="entry name" value="NADH_UbQ_OxRdtase_Gsu_4Fe4S-bd"/>
</dbReference>
<dbReference type="InterPro" id="IPR015405">
    <property type="entry name" value="NDUFS1-like_C"/>
</dbReference>
<evidence type="ECO:0000256" key="1">
    <source>
        <dbReference type="ARBA" id="ARBA00001966"/>
    </source>
</evidence>
<evidence type="ECO:0000256" key="2">
    <source>
        <dbReference type="ARBA" id="ARBA00005404"/>
    </source>
</evidence>
<evidence type="ECO:0000256" key="8">
    <source>
        <dbReference type="ARBA" id="ARBA00023027"/>
    </source>
</evidence>
<evidence type="ECO:0000259" key="12">
    <source>
        <dbReference type="PROSITE" id="PS51669"/>
    </source>
</evidence>
<dbReference type="SUPFAM" id="SSF53706">
    <property type="entry name" value="Formate dehydrogenase/DMSO reductase, domains 1-3"/>
    <property type="match status" value="1"/>
</dbReference>
<keyword evidence="15" id="KW-1185">Reference proteome</keyword>
<dbReference type="PANTHER" id="PTHR43105:SF13">
    <property type="entry name" value="NADH-UBIQUINONE OXIDOREDUCTASE 75 KDA SUBUNIT, MITOCHONDRIAL"/>
    <property type="match status" value="1"/>
</dbReference>
<evidence type="ECO:0000256" key="6">
    <source>
        <dbReference type="ARBA" id="ARBA00023004"/>
    </source>
</evidence>
<dbReference type="InterPro" id="IPR036010">
    <property type="entry name" value="2Fe-2S_ferredoxin-like_sf"/>
</dbReference>
<dbReference type="Pfam" id="PF22117">
    <property type="entry name" value="Fer4_Nqo3"/>
    <property type="match status" value="1"/>
</dbReference>
<evidence type="ECO:0000259" key="11">
    <source>
        <dbReference type="PROSITE" id="PS51085"/>
    </source>
</evidence>
<keyword evidence="10" id="KW-0001">2Fe-2S</keyword>
<evidence type="ECO:0000313" key="14">
    <source>
        <dbReference type="EMBL" id="MCX2562385.1"/>
    </source>
</evidence>
<dbReference type="Pfam" id="PF22151">
    <property type="entry name" value="Fer4_NDSU1"/>
    <property type="match status" value="1"/>
</dbReference>
<dbReference type="PROSITE" id="PS51257">
    <property type="entry name" value="PROKAR_LIPOPROTEIN"/>
    <property type="match status" value="1"/>
</dbReference>
<sequence length="691" mass="74942">MVKVLVDGTPVDVPAGSSALQACEAAGKEIPRFCYHERLSVAGNCRMCLVQVVRAPKLVASCGFPVAEGMQILTDTDVVRRARRAVMEFLLINHPLDCPICDQGGECDLQDQAYGYGSGVSRYQEAKRAVTDKELGPLVKTVMTRCIQCSRCVRFSTEVAGTPELGIVSRGENAEVTTYVEKALTSELSGNLIDICPVGALTAKPTAFRARSWEYKKTDSIDVMDAVGTNIQIQARGAEVMRIVPRINDEVNEEWLSDKGRFSVDGLKKRRLDHPWVRVHGKLHKASWQDTLVSMARRFEGISGDRIGAIAGDLCDVESLCALKDLMTALGSSHTDCRQDGAWYDMRSRSGYLFNSGITGIDEADALLLIGSIPRHEAPVLNARIRKQYLHKGRGGFPVASIGALPVDLTYNVDVLGEGPEVLTRLLDGSEAFAEVLKTAKRPMIILGHGALTRPDAQAVYEATLQLAYQTGVITQDWNGLNILHTAASRVGALDIGFVPGSRGFAVTNMLRGGVEILWLLGADDFPLDKISKDTFVIYQGHHGDAAAARADIILPGAAYTEKSGTYVNTAGEVQRALRAVFPPGQAREDWQIIRAFSEVAGHPLPYDSVEALRARMAKVNPVFSNAGTEIAPAPQSVTDSSVSKGTAEFNNARIRPVIDDYYQTNSISRASLTMAECSRVYGPMRAVAAE</sequence>
<keyword evidence="8 10" id="KW-0520">NAD</keyword>
<dbReference type="PROSITE" id="PS51839">
    <property type="entry name" value="4FE4S_HC3"/>
    <property type="match status" value="1"/>
</dbReference>
<proteinExistence type="inferred from homology"/>
<dbReference type="NCBIfam" id="TIGR01973">
    <property type="entry name" value="NuoG"/>
    <property type="match status" value="1"/>
</dbReference>
<comment type="function">
    <text evidence="10">NDH-1 shuttles electrons from NADH, via FMN and iron-sulfur (Fe-S) centers, to quinones in the respiratory chain. Couples the redox reaction to proton translocation (for every two electrons transferred, four hydrogen ions are translocated across the cytoplasmic membrane), and thus conserves the redox energy in a proton gradient.</text>
</comment>
<evidence type="ECO:0000256" key="7">
    <source>
        <dbReference type="ARBA" id="ARBA00023014"/>
    </source>
</evidence>
<protein>
    <recommendedName>
        <fullName evidence="10">NADH-quinone oxidoreductase</fullName>
        <ecNumber evidence="10">7.1.1.-</ecNumber>
    </recommendedName>
</protein>
<name>A0ABT3QAR9_9PROT</name>
<dbReference type="SUPFAM" id="SSF54292">
    <property type="entry name" value="2Fe-2S ferredoxin-like"/>
    <property type="match status" value="1"/>
</dbReference>
<dbReference type="Proteomes" id="UP001301152">
    <property type="component" value="Unassembled WGS sequence"/>
</dbReference>
<dbReference type="CDD" id="cd02773">
    <property type="entry name" value="MopB_Res-Cmplx1_Nad11"/>
    <property type="match status" value="1"/>
</dbReference>
<dbReference type="Pfam" id="PF00384">
    <property type="entry name" value="Molybdopterin"/>
    <property type="match status" value="1"/>
</dbReference>
<comment type="cofactor">
    <cofactor evidence="10">
        <name>[2Fe-2S] cluster</name>
        <dbReference type="ChEBI" id="CHEBI:190135"/>
    </cofactor>
    <text evidence="10">Binds 1 [2Fe-2S] cluster per subunit.</text>
</comment>
<dbReference type="InterPro" id="IPR010228">
    <property type="entry name" value="NADH_UbQ_OxRdtase_Gsu"/>
</dbReference>
<feature type="domain" description="4Fe-4S His(Cys)3-ligated-type" evidence="13">
    <location>
        <begin position="78"/>
        <end position="117"/>
    </location>
</feature>
<dbReference type="PROSITE" id="PS00642">
    <property type="entry name" value="COMPLEX1_75K_2"/>
    <property type="match status" value="1"/>
</dbReference>
<dbReference type="InterPro" id="IPR006963">
    <property type="entry name" value="Mopterin_OxRdtase_4Fe-4S_dom"/>
</dbReference>
<organism evidence="14 15">
    <name type="scientific">Acetobacter thailandicus</name>
    <dbReference type="NCBI Taxonomy" id="1502842"/>
    <lineage>
        <taxon>Bacteria</taxon>
        <taxon>Pseudomonadati</taxon>
        <taxon>Pseudomonadota</taxon>
        <taxon>Alphaproteobacteria</taxon>
        <taxon>Acetobacterales</taxon>
        <taxon>Acetobacteraceae</taxon>
        <taxon>Acetobacter</taxon>
    </lineage>
</organism>
<dbReference type="Gene3D" id="3.30.70.20">
    <property type="match status" value="1"/>
</dbReference>
<dbReference type="PROSITE" id="PS51085">
    <property type="entry name" value="2FE2S_FER_2"/>
    <property type="match status" value="1"/>
</dbReference>
<evidence type="ECO:0000259" key="13">
    <source>
        <dbReference type="PROSITE" id="PS51839"/>
    </source>
</evidence>
<comment type="cofactor">
    <cofactor evidence="1 10">
        <name>[4Fe-4S] cluster</name>
        <dbReference type="ChEBI" id="CHEBI:49883"/>
    </cofactor>
</comment>
<evidence type="ECO:0000256" key="9">
    <source>
        <dbReference type="ARBA" id="ARBA00047712"/>
    </source>
</evidence>
<evidence type="ECO:0000256" key="4">
    <source>
        <dbReference type="ARBA" id="ARBA00022723"/>
    </source>
</evidence>
<reference evidence="14 15" key="1">
    <citation type="submission" date="2022-11" db="EMBL/GenBank/DDBJ databases">
        <title>Genome sequencing of Acetobacter type strain.</title>
        <authorList>
            <person name="Heo J."/>
            <person name="Lee D."/>
            <person name="Han B.-H."/>
            <person name="Hong S.-B."/>
            <person name="Kwon S.-W."/>
        </authorList>
    </citation>
    <scope>NUCLEOTIDE SEQUENCE [LARGE SCALE GENOMIC DNA]</scope>
    <source>
        <strain evidence="14 15">KACC 21253</strain>
    </source>
</reference>
<dbReference type="PANTHER" id="PTHR43105">
    <property type="entry name" value="RESPIRATORY NITRATE REDUCTASE"/>
    <property type="match status" value="1"/>
</dbReference>
<dbReference type="Pfam" id="PF10588">
    <property type="entry name" value="NADH-G_4Fe-4S_3"/>
    <property type="match status" value="1"/>
</dbReference>
<dbReference type="PROSITE" id="PS00643">
    <property type="entry name" value="COMPLEX1_75K_3"/>
    <property type="match status" value="1"/>
</dbReference>
<keyword evidence="4 10" id="KW-0479">Metal-binding</keyword>
<dbReference type="EC" id="7.1.1.-" evidence="10"/>
<dbReference type="InterPro" id="IPR054351">
    <property type="entry name" value="NADH_UbQ_OxRdtase_ferredoxin"/>
</dbReference>
<gene>
    <name evidence="14" type="primary">nuoG</name>
    <name evidence="14" type="ORF">OQ497_00140</name>
</gene>
<dbReference type="SUPFAM" id="SSF54862">
    <property type="entry name" value="4Fe-4S ferredoxins"/>
    <property type="match status" value="1"/>
</dbReference>
<evidence type="ECO:0000256" key="5">
    <source>
        <dbReference type="ARBA" id="ARBA00022967"/>
    </source>
</evidence>
<dbReference type="InterPro" id="IPR000283">
    <property type="entry name" value="NADH_UbQ_OxRdtase_75kDa_su_CS"/>
</dbReference>
<dbReference type="Gene3D" id="3.30.200.210">
    <property type="match status" value="1"/>
</dbReference>
<dbReference type="Pfam" id="PF13510">
    <property type="entry name" value="Fer2_4"/>
    <property type="match status" value="1"/>
</dbReference>
<dbReference type="RefSeq" id="WP_173559296.1">
    <property type="nucleotide sequence ID" value="NZ_JAPIUZ010000001.1"/>
</dbReference>
<dbReference type="Pfam" id="PF09326">
    <property type="entry name" value="NADH_dhqG_C"/>
    <property type="match status" value="1"/>
</dbReference>
<keyword evidence="6 10" id="KW-0408">Iron</keyword>
<dbReference type="SMART" id="SM00929">
    <property type="entry name" value="NADH-G_4Fe-4S_3"/>
    <property type="match status" value="1"/>
</dbReference>
<dbReference type="InterPro" id="IPR001041">
    <property type="entry name" value="2Fe-2S_ferredoxin-type"/>
</dbReference>
<evidence type="ECO:0000313" key="15">
    <source>
        <dbReference type="Proteomes" id="UP001301152"/>
    </source>
</evidence>
<dbReference type="InterPro" id="IPR050123">
    <property type="entry name" value="Prok_molybdopt-oxidoreductase"/>
</dbReference>
<comment type="catalytic activity">
    <reaction evidence="9 10">
        <text>a quinone + NADH + 5 H(+)(in) = a quinol + NAD(+) + 4 H(+)(out)</text>
        <dbReference type="Rhea" id="RHEA:57888"/>
        <dbReference type="ChEBI" id="CHEBI:15378"/>
        <dbReference type="ChEBI" id="CHEBI:24646"/>
        <dbReference type="ChEBI" id="CHEBI:57540"/>
        <dbReference type="ChEBI" id="CHEBI:57945"/>
        <dbReference type="ChEBI" id="CHEBI:132124"/>
    </reaction>
</comment>
<dbReference type="CDD" id="cd00207">
    <property type="entry name" value="fer2"/>
    <property type="match status" value="1"/>
</dbReference>
<dbReference type="PROSITE" id="PS00641">
    <property type="entry name" value="COMPLEX1_75K_1"/>
    <property type="match status" value="1"/>
</dbReference>
<evidence type="ECO:0000256" key="10">
    <source>
        <dbReference type="RuleBase" id="RU003525"/>
    </source>
</evidence>
<keyword evidence="7 10" id="KW-0411">Iron-sulfur</keyword>
<evidence type="ECO:0000256" key="3">
    <source>
        <dbReference type="ARBA" id="ARBA00022485"/>
    </source>
</evidence>
<dbReference type="PROSITE" id="PS51669">
    <property type="entry name" value="4FE4S_MOW_BIS_MGD"/>
    <property type="match status" value="1"/>
</dbReference>
<accession>A0ABT3QAR9</accession>
<dbReference type="Gene3D" id="3.10.20.740">
    <property type="match status" value="1"/>
</dbReference>